<dbReference type="AlphaFoldDB" id="A0A6B0TYB0"/>
<sequence>MSRSSASLSALSTTTWCSNSWMPMHCLSMSRSLASTHFCNSCNRSQRVARELDKLAPSVMLEQRAERGKWLH</sequence>
<protein>
    <submittedName>
        <fullName evidence="1">Putative secreted protein</fullName>
    </submittedName>
</protein>
<organism evidence="1">
    <name type="scientific">Ixodes ricinus</name>
    <name type="common">Common tick</name>
    <name type="synonym">Acarus ricinus</name>
    <dbReference type="NCBI Taxonomy" id="34613"/>
    <lineage>
        <taxon>Eukaryota</taxon>
        <taxon>Metazoa</taxon>
        <taxon>Ecdysozoa</taxon>
        <taxon>Arthropoda</taxon>
        <taxon>Chelicerata</taxon>
        <taxon>Arachnida</taxon>
        <taxon>Acari</taxon>
        <taxon>Parasitiformes</taxon>
        <taxon>Ixodida</taxon>
        <taxon>Ixodoidea</taxon>
        <taxon>Ixodidae</taxon>
        <taxon>Ixodinae</taxon>
        <taxon>Ixodes</taxon>
    </lineage>
</organism>
<evidence type="ECO:0000313" key="1">
    <source>
        <dbReference type="EMBL" id="MXU82941.1"/>
    </source>
</evidence>
<accession>A0A6B0TYB0</accession>
<name>A0A6B0TYB0_IXORI</name>
<dbReference type="EMBL" id="GIFC01000858">
    <property type="protein sequence ID" value="MXU82941.1"/>
    <property type="molecule type" value="Transcribed_RNA"/>
</dbReference>
<reference evidence="1" key="1">
    <citation type="submission" date="2019-12" db="EMBL/GenBank/DDBJ databases">
        <title>An insight into the sialome of adult female Ixodes ricinus ticks feeding for 6 days.</title>
        <authorList>
            <person name="Perner J."/>
            <person name="Ribeiro J.M.C."/>
        </authorList>
    </citation>
    <scope>NUCLEOTIDE SEQUENCE</scope>
    <source>
        <strain evidence="1">Semi-engorged</strain>
        <tissue evidence="1">Salivary glands</tissue>
    </source>
</reference>
<proteinExistence type="predicted"/>